<evidence type="ECO:0000256" key="3">
    <source>
        <dbReference type="ARBA" id="ARBA00022448"/>
    </source>
</evidence>
<feature type="transmembrane region" description="Helical" evidence="8">
    <location>
        <begin position="108"/>
        <end position="131"/>
    </location>
</feature>
<keyword evidence="6 8" id="KW-1133">Transmembrane helix</keyword>
<keyword evidence="5 8" id="KW-0812">Transmembrane</keyword>
<dbReference type="AlphaFoldDB" id="A0AAP2D6Z0"/>
<dbReference type="Pfam" id="PF01032">
    <property type="entry name" value="FecCD"/>
    <property type="match status" value="1"/>
</dbReference>
<dbReference type="InterPro" id="IPR037294">
    <property type="entry name" value="ABC_BtuC-like"/>
</dbReference>
<dbReference type="RefSeq" id="WP_254088419.1">
    <property type="nucleotide sequence ID" value="NZ_JAHESC010000001.1"/>
</dbReference>
<dbReference type="GO" id="GO:0005886">
    <property type="term" value="C:plasma membrane"/>
    <property type="evidence" value="ECO:0007669"/>
    <property type="project" value="UniProtKB-SubCell"/>
</dbReference>
<dbReference type="PANTHER" id="PTHR30472:SF25">
    <property type="entry name" value="ABC TRANSPORTER PERMEASE PROTEIN MJ0876-RELATED"/>
    <property type="match status" value="1"/>
</dbReference>
<dbReference type="SUPFAM" id="SSF81345">
    <property type="entry name" value="ABC transporter involved in vitamin B12 uptake, BtuC"/>
    <property type="match status" value="1"/>
</dbReference>
<evidence type="ECO:0000256" key="6">
    <source>
        <dbReference type="ARBA" id="ARBA00022989"/>
    </source>
</evidence>
<feature type="transmembrane region" description="Helical" evidence="8">
    <location>
        <begin position="167"/>
        <end position="191"/>
    </location>
</feature>
<dbReference type="GO" id="GO:0033214">
    <property type="term" value="P:siderophore-iron import into cell"/>
    <property type="evidence" value="ECO:0007669"/>
    <property type="project" value="TreeGrafter"/>
</dbReference>
<protein>
    <submittedName>
        <fullName evidence="9">Iron ABC transporter permease</fullName>
    </submittedName>
</protein>
<comment type="subcellular location">
    <subcellularLocation>
        <location evidence="1">Cell membrane</location>
        <topology evidence="1">Multi-pass membrane protein</topology>
    </subcellularLocation>
</comment>
<evidence type="ECO:0000256" key="5">
    <source>
        <dbReference type="ARBA" id="ARBA00022692"/>
    </source>
</evidence>
<dbReference type="CDD" id="cd06550">
    <property type="entry name" value="TM_ABC_iron-siderophores_like"/>
    <property type="match status" value="1"/>
</dbReference>
<name>A0AAP2D6Z0_9BACT</name>
<keyword evidence="4" id="KW-1003">Cell membrane</keyword>
<evidence type="ECO:0000256" key="7">
    <source>
        <dbReference type="ARBA" id="ARBA00023136"/>
    </source>
</evidence>
<feature type="transmembrane region" description="Helical" evidence="8">
    <location>
        <begin position="137"/>
        <end position="155"/>
    </location>
</feature>
<evidence type="ECO:0000256" key="8">
    <source>
        <dbReference type="SAM" id="Phobius"/>
    </source>
</evidence>
<feature type="transmembrane region" description="Helical" evidence="8">
    <location>
        <begin position="211"/>
        <end position="233"/>
    </location>
</feature>
<gene>
    <name evidence="9" type="ORF">KK078_01310</name>
</gene>
<comment type="caution">
    <text evidence="9">The sequence shown here is derived from an EMBL/GenBank/DDBJ whole genome shotgun (WGS) entry which is preliminary data.</text>
</comment>
<proteinExistence type="inferred from homology"/>
<feature type="transmembrane region" description="Helical" evidence="8">
    <location>
        <begin position="75"/>
        <end position="96"/>
    </location>
</feature>
<dbReference type="InterPro" id="IPR000522">
    <property type="entry name" value="ABC_transptr_permease_BtuC"/>
</dbReference>
<keyword evidence="10" id="KW-1185">Reference proteome</keyword>
<evidence type="ECO:0000256" key="2">
    <source>
        <dbReference type="ARBA" id="ARBA00007935"/>
    </source>
</evidence>
<keyword evidence="7 8" id="KW-0472">Membrane</keyword>
<feature type="transmembrane region" description="Helical" evidence="8">
    <location>
        <begin position="299"/>
        <end position="318"/>
    </location>
</feature>
<dbReference type="Proteomes" id="UP001319180">
    <property type="component" value="Unassembled WGS sequence"/>
</dbReference>
<dbReference type="GO" id="GO:0022857">
    <property type="term" value="F:transmembrane transporter activity"/>
    <property type="evidence" value="ECO:0007669"/>
    <property type="project" value="InterPro"/>
</dbReference>
<keyword evidence="3" id="KW-0813">Transport</keyword>
<feature type="transmembrane region" description="Helical" evidence="8">
    <location>
        <begin position="12"/>
        <end position="38"/>
    </location>
</feature>
<comment type="similarity">
    <text evidence="2">Belongs to the binding-protein-dependent transport system permease family. FecCD subfamily.</text>
</comment>
<evidence type="ECO:0000256" key="4">
    <source>
        <dbReference type="ARBA" id="ARBA00022475"/>
    </source>
</evidence>
<dbReference type="FunFam" id="1.10.3470.10:FF:000001">
    <property type="entry name" value="Vitamin B12 ABC transporter permease BtuC"/>
    <property type="match status" value="1"/>
</dbReference>
<dbReference type="EMBL" id="JAHESC010000001">
    <property type="protein sequence ID" value="MBT1685170.1"/>
    <property type="molecule type" value="Genomic_DNA"/>
</dbReference>
<organism evidence="9 10">
    <name type="scientific">Dawidia soli</name>
    <dbReference type="NCBI Taxonomy" id="2782352"/>
    <lineage>
        <taxon>Bacteria</taxon>
        <taxon>Pseudomonadati</taxon>
        <taxon>Bacteroidota</taxon>
        <taxon>Cytophagia</taxon>
        <taxon>Cytophagales</taxon>
        <taxon>Chryseotaleaceae</taxon>
        <taxon>Dawidia</taxon>
    </lineage>
</organism>
<reference evidence="9 10" key="1">
    <citation type="submission" date="2021-05" db="EMBL/GenBank/DDBJ databases">
        <title>A Polyphasic approach of four new species of the genus Ohtaekwangia: Ohtaekwangia histidinii sp. nov., Ohtaekwangia cretensis sp. nov., Ohtaekwangia indiensis sp. nov., Ohtaekwangia reichenbachii sp. nov. from diverse environment.</title>
        <authorList>
            <person name="Octaviana S."/>
        </authorList>
    </citation>
    <scope>NUCLEOTIDE SEQUENCE [LARGE SCALE GENOMIC DNA]</scope>
    <source>
        <strain evidence="9 10">PWU37</strain>
    </source>
</reference>
<dbReference type="Gene3D" id="1.10.3470.10">
    <property type="entry name" value="ABC transporter involved in vitamin B12 uptake, BtuC"/>
    <property type="match status" value="1"/>
</dbReference>
<sequence>MNVALSLRDLRATVVLVGLGVSLLVATIFSLTIGAVSIPAGDVVVILLQKLGLFQGTAVDEMHAVVLSSIRIPRIAMTILIGGALGVSGAALQGLFRNPLVEPSLIGVSGGSASAVVILIVFGGPLSVYLAPWVYDSLLPIVAFAGGLAATFLVLRLSSELGRTNVAVLILTGVALNALSGAIIGLAIFYADENQLRTFTFWTLGDLGGATWQKLGFAAPFLIGSTGALLFFARSLNALALGEAEAYHIGVDVERTKKLVILFSALAVGVSVSLAGMIGFIGLVVPHFIRLSFQVDNRLVLPASVFGGALLLVLADVVARTVVAPSELPIGVVTAFIGAPFFIALLLNAKKKHEL</sequence>
<evidence type="ECO:0000313" key="10">
    <source>
        <dbReference type="Proteomes" id="UP001319180"/>
    </source>
</evidence>
<evidence type="ECO:0000313" key="9">
    <source>
        <dbReference type="EMBL" id="MBT1685170.1"/>
    </source>
</evidence>
<dbReference type="PANTHER" id="PTHR30472">
    <property type="entry name" value="FERRIC ENTEROBACTIN TRANSPORT SYSTEM PERMEASE PROTEIN"/>
    <property type="match status" value="1"/>
</dbReference>
<feature type="transmembrane region" description="Helical" evidence="8">
    <location>
        <begin position="330"/>
        <end position="349"/>
    </location>
</feature>
<accession>A0AAP2D6Z0</accession>
<feature type="transmembrane region" description="Helical" evidence="8">
    <location>
        <begin position="259"/>
        <end position="287"/>
    </location>
</feature>
<evidence type="ECO:0000256" key="1">
    <source>
        <dbReference type="ARBA" id="ARBA00004651"/>
    </source>
</evidence>